<evidence type="ECO:0000313" key="3">
    <source>
        <dbReference type="EMBL" id="MDT7831774.1"/>
    </source>
</evidence>
<name>A0ABU3LEZ2_9FLAO</name>
<dbReference type="InterPro" id="IPR016187">
    <property type="entry name" value="CTDL_fold"/>
</dbReference>
<organism evidence="3 4">
    <name type="scientific">Asprobacillus argus</name>
    <dbReference type="NCBI Taxonomy" id="3076534"/>
    <lineage>
        <taxon>Bacteria</taxon>
        <taxon>Pseudomonadati</taxon>
        <taxon>Bacteroidota</taxon>
        <taxon>Flavobacteriia</taxon>
        <taxon>Flavobacteriales</taxon>
        <taxon>Flavobacteriaceae</taxon>
        <taxon>Asprobacillus</taxon>
    </lineage>
</organism>
<evidence type="ECO:0000259" key="2">
    <source>
        <dbReference type="Pfam" id="PF03781"/>
    </source>
</evidence>
<keyword evidence="4" id="KW-1185">Reference proteome</keyword>
<dbReference type="EMBL" id="JAVTTO010000002">
    <property type="protein sequence ID" value="MDT7831774.1"/>
    <property type="molecule type" value="Genomic_DNA"/>
</dbReference>
<evidence type="ECO:0000313" key="4">
    <source>
        <dbReference type="Proteomes" id="UP001257277"/>
    </source>
</evidence>
<comment type="caution">
    <text evidence="3">The sequence shown here is derived from an EMBL/GenBank/DDBJ whole genome shotgun (WGS) entry which is preliminary data.</text>
</comment>
<dbReference type="Pfam" id="PF03781">
    <property type="entry name" value="FGE-sulfatase"/>
    <property type="match status" value="1"/>
</dbReference>
<feature type="domain" description="Sulfatase-modifying factor enzyme-like" evidence="2">
    <location>
        <begin position="204"/>
        <end position="379"/>
    </location>
</feature>
<dbReference type="RefSeq" id="WP_349241030.1">
    <property type="nucleotide sequence ID" value="NZ_JAVTTO010000002.1"/>
</dbReference>
<accession>A0ABU3LEZ2</accession>
<dbReference type="Proteomes" id="UP001257277">
    <property type="component" value="Unassembled WGS sequence"/>
</dbReference>
<dbReference type="SUPFAM" id="SSF56436">
    <property type="entry name" value="C-type lectin-like"/>
    <property type="match status" value="1"/>
</dbReference>
<dbReference type="InterPro" id="IPR005532">
    <property type="entry name" value="SUMF_dom"/>
</dbReference>
<dbReference type="InterPro" id="IPR042095">
    <property type="entry name" value="SUMF_sf"/>
</dbReference>
<dbReference type="Gene3D" id="3.90.1580.10">
    <property type="entry name" value="paralog of FGE (formylglycine-generating enzyme)"/>
    <property type="match status" value="1"/>
</dbReference>
<keyword evidence="1" id="KW-0732">Signal</keyword>
<protein>
    <submittedName>
        <fullName evidence="3">SUMF1/EgtB/PvdO family nonheme iron enzyme</fullName>
    </submittedName>
</protein>
<gene>
    <name evidence="3" type="ORF">RQM59_05245</name>
</gene>
<sequence>MNLLKKMLVVIILVTPSLNFANDIEVKNISFNQKTKKVSFNLSWKNSWKNQKNFDAAWVFVKFIDSKGDYIHGKLATKKHRLKGAQKGVFELPSDRVGVFVHLADAYRGDVAWNVDLKIDDATSKRLSNNYKIHVFALEMVYIPKGDFYVGATEPEAVNYASFYESDVTGEPVKPFLISSEDQVINVSPTEGNLYYKIGRSPYRGDSKGSIPATFPKGHDAFYMMKYETTQGFYSDFLNALSPALASTLSPHTVNNYYKEKGGIRFANNRYKADTYNRPANFITWDDGATLADWAGLRPMTEFEFTKAARGAGKPMVHEFPWGTASTKDLKRKVELNDELILTDGVVEKDLNENNRHLYGASYYWVMDLAGSLWEKCVTIGHPIGRNYTGTHGDGLISKEGTATNIDWPKGIREEGGYGYRGGGYYSHGKKATDYNPHSPTAYRPYGSWAGGKRSIAYSQRYVRTAGK</sequence>
<evidence type="ECO:0000256" key="1">
    <source>
        <dbReference type="SAM" id="SignalP"/>
    </source>
</evidence>
<proteinExistence type="predicted"/>
<feature type="chain" id="PRO_5045725263" evidence="1">
    <location>
        <begin position="22"/>
        <end position="468"/>
    </location>
</feature>
<reference evidence="3 4" key="1">
    <citation type="submission" date="2023-09" db="EMBL/GenBank/DDBJ databases">
        <title>Novel taxa isolated from Blanes Bay.</title>
        <authorList>
            <person name="Rey-Velasco X."/>
            <person name="Lucena T."/>
        </authorList>
    </citation>
    <scope>NUCLEOTIDE SEQUENCE [LARGE SCALE GENOMIC DNA]</scope>
    <source>
        <strain evidence="3 4">S356</strain>
    </source>
</reference>
<feature type="signal peptide" evidence="1">
    <location>
        <begin position="1"/>
        <end position="21"/>
    </location>
</feature>